<keyword evidence="1" id="KW-0812">Transmembrane</keyword>
<organism evidence="2 3">
    <name type="scientific">Streptomyces smaragdinus</name>
    <dbReference type="NCBI Taxonomy" id="2585196"/>
    <lineage>
        <taxon>Bacteria</taxon>
        <taxon>Bacillati</taxon>
        <taxon>Actinomycetota</taxon>
        <taxon>Actinomycetes</taxon>
        <taxon>Kitasatosporales</taxon>
        <taxon>Streptomycetaceae</taxon>
        <taxon>Streptomyces</taxon>
    </lineage>
</organism>
<dbReference type="RefSeq" id="WP_153450676.1">
    <property type="nucleotide sequence ID" value="NZ_WEGJ01000003.1"/>
</dbReference>
<feature type="transmembrane region" description="Helical" evidence="1">
    <location>
        <begin position="145"/>
        <end position="167"/>
    </location>
</feature>
<gene>
    <name evidence="2" type="ORF">SRB5_15410</name>
</gene>
<sequence>MAGIVFGICALFGFAGTVLSAREAWRLRSRDEYRIARYARAVAFGLCTVGVVLAVPAVEEFVGSATGMSNAAKLGAHLCAVLWCASLQLMLVDWSYNHDVLKASLIARAVFAAFVLGAMLPLFIATTDESIEFTTEYAAVPGVTVYLMIYLTYVAITCGEIAFLCSGMARSVKQTGHVWTVRGLGVSAVAALFGVAYAISKGSYLVTHYLGHPWPLRTEEIVSPLLAGLAVVALIAGLTLAMVGKRLTTYGEQNLGAPGAV</sequence>
<keyword evidence="1" id="KW-0472">Membrane</keyword>
<keyword evidence="1" id="KW-1133">Transmembrane helix</keyword>
<dbReference type="EMBL" id="WEGJ01000003">
    <property type="protein sequence ID" value="MQY11423.1"/>
    <property type="molecule type" value="Genomic_DNA"/>
</dbReference>
<reference evidence="2 3" key="1">
    <citation type="submission" date="2019-10" db="EMBL/GenBank/DDBJ databases">
        <title>Streptomyces smaragdinus sp. nov. and Streptomyces fabii sp. nov., isolated from the gut of fungus growing-termite Macrotermes natalensis.</title>
        <authorList>
            <person name="Schwitalla J."/>
            <person name="Benndorf R."/>
            <person name="Martin K."/>
            <person name="De Beer W."/>
            <person name="Kaster A.-K."/>
            <person name="Vollmers J."/>
            <person name="Poulsen M."/>
            <person name="Beemelmanns C."/>
        </authorList>
    </citation>
    <scope>NUCLEOTIDE SEQUENCE [LARGE SCALE GENOMIC DNA]</scope>
    <source>
        <strain evidence="2 3">RB5</strain>
    </source>
</reference>
<dbReference type="Proteomes" id="UP000466345">
    <property type="component" value="Unassembled WGS sequence"/>
</dbReference>
<feature type="transmembrane region" description="Helical" evidence="1">
    <location>
        <begin position="179"/>
        <end position="199"/>
    </location>
</feature>
<name>A0A7K0CDJ4_9ACTN</name>
<evidence type="ECO:0000313" key="3">
    <source>
        <dbReference type="Proteomes" id="UP000466345"/>
    </source>
</evidence>
<proteinExistence type="predicted"/>
<feature type="transmembrane region" description="Helical" evidence="1">
    <location>
        <begin position="221"/>
        <end position="243"/>
    </location>
</feature>
<evidence type="ECO:0000256" key="1">
    <source>
        <dbReference type="SAM" id="Phobius"/>
    </source>
</evidence>
<protein>
    <recommendedName>
        <fullName evidence="4">Integral membrane protein</fullName>
    </recommendedName>
</protein>
<comment type="caution">
    <text evidence="2">The sequence shown here is derived from an EMBL/GenBank/DDBJ whole genome shotgun (WGS) entry which is preliminary data.</text>
</comment>
<accession>A0A7K0CDJ4</accession>
<evidence type="ECO:0000313" key="2">
    <source>
        <dbReference type="EMBL" id="MQY11423.1"/>
    </source>
</evidence>
<keyword evidence="3" id="KW-1185">Reference proteome</keyword>
<dbReference type="OrthoDB" id="4091717at2"/>
<feature type="transmembrane region" description="Helical" evidence="1">
    <location>
        <begin position="74"/>
        <end position="93"/>
    </location>
</feature>
<feature type="transmembrane region" description="Helical" evidence="1">
    <location>
        <begin position="105"/>
        <end position="125"/>
    </location>
</feature>
<evidence type="ECO:0008006" key="4">
    <source>
        <dbReference type="Google" id="ProtNLM"/>
    </source>
</evidence>
<dbReference type="AlphaFoldDB" id="A0A7K0CDJ4"/>